<gene>
    <name evidence="3" type="primary">LOC112045826</name>
</gene>
<dbReference type="SUPFAM" id="SSF56219">
    <property type="entry name" value="DNase I-like"/>
    <property type="match status" value="1"/>
</dbReference>
<dbReference type="PANTHER" id="PTHR33273:SF4">
    <property type="entry name" value="ENDONUCLEASE_EXONUCLEASE_PHOSPHATASE DOMAIN-CONTAINING PROTEIN"/>
    <property type="match status" value="1"/>
</dbReference>
<proteinExistence type="predicted"/>
<dbReference type="AlphaFoldDB" id="A0A6J1MTT4"/>
<dbReference type="PANTHER" id="PTHR33273">
    <property type="entry name" value="DOMAIN-CONTAINING PROTEIN, PUTATIVE-RELATED"/>
    <property type="match status" value="1"/>
</dbReference>
<name>A0A6J1MTT4_BICAN</name>
<dbReference type="Gene3D" id="3.60.10.10">
    <property type="entry name" value="Endonuclease/exonuclease/phosphatase"/>
    <property type="match status" value="1"/>
</dbReference>
<evidence type="ECO:0000259" key="1">
    <source>
        <dbReference type="Pfam" id="PF14529"/>
    </source>
</evidence>
<dbReference type="GO" id="GO:0003824">
    <property type="term" value="F:catalytic activity"/>
    <property type="evidence" value="ECO:0007669"/>
    <property type="project" value="InterPro"/>
</dbReference>
<dbReference type="OrthoDB" id="411871at2759"/>
<evidence type="ECO:0000313" key="2">
    <source>
        <dbReference type="Proteomes" id="UP001652582"/>
    </source>
</evidence>
<dbReference type="Proteomes" id="UP001652582">
    <property type="component" value="Chromosome 26"/>
</dbReference>
<dbReference type="KEGG" id="bany:112045826"/>
<sequence>MGVISFYFESDQPIEKYLDQLAAVVSSMGSRYVVVGGDANAWNTWWGSKKTDSRGETLFGVLELDLQILNQGSTPTLDTIRRNKRYSSRGDITACSLNALLLVSDWRVDDSVTSSDHNAIVLCINLKKERPMIISGTTRKFCVLHKAHPVAKRKFHRKRIYRRTRQYRLIAKACEASMPIRKITVRYSLPWWNDAPIRSDRVIEEYLEAKELYESLAKTTQIASWKAFCEQQDKEGLWDGICRVIG</sequence>
<accession>A0A6J1MTT4</accession>
<dbReference type="Pfam" id="PF14529">
    <property type="entry name" value="Exo_endo_phos_2"/>
    <property type="match status" value="1"/>
</dbReference>
<dbReference type="RefSeq" id="XP_023937944.1">
    <property type="nucleotide sequence ID" value="XM_024082176.1"/>
</dbReference>
<reference evidence="3" key="1">
    <citation type="submission" date="2025-08" db="UniProtKB">
        <authorList>
            <consortium name="RefSeq"/>
        </authorList>
    </citation>
    <scope>IDENTIFICATION</scope>
</reference>
<keyword evidence="2" id="KW-1185">Reference proteome</keyword>
<feature type="domain" description="Endonuclease/exonuclease/phosphatase" evidence="1">
    <location>
        <begin position="3"/>
        <end position="120"/>
    </location>
</feature>
<evidence type="ECO:0000313" key="3">
    <source>
        <dbReference type="RefSeq" id="XP_023937944.1"/>
    </source>
</evidence>
<dbReference type="GeneID" id="112045826"/>
<dbReference type="InterPro" id="IPR036691">
    <property type="entry name" value="Endo/exonu/phosph_ase_sf"/>
</dbReference>
<protein>
    <submittedName>
        <fullName evidence="3">Uncharacterized protein LOC112045826</fullName>
    </submittedName>
</protein>
<organism evidence="2 3">
    <name type="scientific">Bicyclus anynana</name>
    <name type="common">Squinting bush brown butterfly</name>
    <dbReference type="NCBI Taxonomy" id="110368"/>
    <lineage>
        <taxon>Eukaryota</taxon>
        <taxon>Metazoa</taxon>
        <taxon>Ecdysozoa</taxon>
        <taxon>Arthropoda</taxon>
        <taxon>Hexapoda</taxon>
        <taxon>Insecta</taxon>
        <taxon>Pterygota</taxon>
        <taxon>Neoptera</taxon>
        <taxon>Endopterygota</taxon>
        <taxon>Lepidoptera</taxon>
        <taxon>Glossata</taxon>
        <taxon>Ditrysia</taxon>
        <taxon>Papilionoidea</taxon>
        <taxon>Nymphalidae</taxon>
        <taxon>Satyrinae</taxon>
        <taxon>Satyrini</taxon>
        <taxon>Mycalesina</taxon>
        <taxon>Bicyclus</taxon>
    </lineage>
</organism>
<dbReference type="InterPro" id="IPR005135">
    <property type="entry name" value="Endo/exonuclease/phosphatase"/>
</dbReference>